<reference evidence="1 2" key="1">
    <citation type="submission" date="2019-11" db="EMBL/GenBank/DDBJ databases">
        <title>Pedobacter sp. HMF7647 Genome sequencing and assembly.</title>
        <authorList>
            <person name="Kang H."/>
            <person name="Kim H."/>
            <person name="Joh K."/>
        </authorList>
    </citation>
    <scope>NUCLEOTIDE SEQUENCE [LARGE SCALE GENOMIC DNA]</scope>
    <source>
        <strain evidence="1 2">HMF7647</strain>
    </source>
</reference>
<proteinExistence type="predicted"/>
<name>A0A7K1Y516_9SPHI</name>
<dbReference type="EMBL" id="WVHT01000001">
    <property type="protein sequence ID" value="MXV49675.1"/>
    <property type="molecule type" value="Genomic_DNA"/>
</dbReference>
<dbReference type="Gene3D" id="2.30.29.80">
    <property type="match status" value="1"/>
</dbReference>
<gene>
    <name evidence="1" type="ORF">GS399_01725</name>
</gene>
<dbReference type="AlphaFoldDB" id="A0A7K1Y516"/>
<sequence>MSDVLTISTEKPLNSAFDYEELRKLGISHIEKTASAIWTDYNVHDPGITTLELLCYVITDLSYRINNSIPDLLATSTNAKTNILSHFFSAKKIFPNRAVTINDYRKLIIDTVGVKNAWLTKRSIPVFADISHKKLQFTQPTSKQWEPVEIKGYYDVLLEFDTNVAIENRSGIINEVRETLNQQRNLCEDFLAIGEVNKQEFRLCSELEIKSGADPFDAVARLFFNIQLYLTPLIKFYWLKDLFAQGYTSDKIFEGPLLDHGFIKEEELIASDLKTEIHLSDVMQQILNIDGISNILDIVFNPVDQQKELINKWIIPVAKGKQPVVNILESNILVYKNGMPLRPDMNIIKARFEQMMGEYITGNDLVSTEDITFDTGSFTNTGDYYSFQNHYPKTYGISHWGLPNDATDERRAQAKQLQGYLYIFDQHLANYFAQLSHLQNLFSANDETITYFTAAVRSFKDADDLFVDPATADTAFQAAAENKGQFYKRRNLFLDHLLSRFSESFFDYVNVLYSGFTSNPKDVIIPFPINQDDIIKDKAAFLKNYPEYSGQRFGAYDYTNPQIWDTPNVSGLEKRLERLLGFDNLNRHDLVNLLTSVEHGVNEFNNDEFWFRISDHRNSKILLEGAAKYPGSEEAAFDLEDALTLIYNPVNLRVVANGDGTFSYQVLNEEDILGTSGETYATQEDANAALAQLTTLVTQSRADEGMFLIEHSLLFPQRDESAPESPPDAPQSPPDNLDGFLPICVDSSCKDCEDKDPYSFRISVVLPAYAPRLLNQGFRQYIERTIRMESPAHIFAKICWVSNEQLAEFQDAYRAWLAVKTGAATDNGNLILNRFITIFTALRSIYPVSRLEDCSSSEERTLFLLNQNALGTLKT</sequence>
<keyword evidence="2" id="KW-1185">Reference proteome</keyword>
<dbReference type="Proteomes" id="UP000466586">
    <property type="component" value="Unassembled WGS sequence"/>
</dbReference>
<evidence type="ECO:0000313" key="2">
    <source>
        <dbReference type="Proteomes" id="UP000466586"/>
    </source>
</evidence>
<protein>
    <submittedName>
        <fullName evidence="1">Uncharacterized protein</fullName>
    </submittedName>
</protein>
<comment type="caution">
    <text evidence="1">The sequence shown here is derived from an EMBL/GenBank/DDBJ whole genome shotgun (WGS) entry which is preliminary data.</text>
</comment>
<accession>A0A7K1Y516</accession>
<evidence type="ECO:0000313" key="1">
    <source>
        <dbReference type="EMBL" id="MXV49675.1"/>
    </source>
</evidence>
<dbReference type="RefSeq" id="WP_160842849.1">
    <property type="nucleotide sequence ID" value="NZ_WVHT01000001.1"/>
</dbReference>
<organism evidence="1 2">
    <name type="scientific">Hufsiella arboris</name>
    <dbReference type="NCBI Taxonomy" id="2695275"/>
    <lineage>
        <taxon>Bacteria</taxon>
        <taxon>Pseudomonadati</taxon>
        <taxon>Bacteroidota</taxon>
        <taxon>Sphingobacteriia</taxon>
        <taxon>Sphingobacteriales</taxon>
        <taxon>Sphingobacteriaceae</taxon>
        <taxon>Hufsiella</taxon>
    </lineage>
</organism>